<dbReference type="GO" id="GO:0033108">
    <property type="term" value="P:mitochondrial respiratory chain complex assembly"/>
    <property type="evidence" value="ECO:0007669"/>
    <property type="project" value="TreeGrafter"/>
</dbReference>
<dbReference type="AlphaFoldDB" id="F2U677"/>
<dbReference type="PANTHER" id="PTHR46811:SF1">
    <property type="entry name" value="COILED-COIL-HELIX-COILED-COIL-HELIX DOMAIN-CONTAINING PROTEIN 7"/>
    <property type="match status" value="1"/>
</dbReference>
<accession>F2U677</accession>
<sequence length="109" mass="12817">MRTLRYDSHKNCCESRFGGYCGVRCSRFVANCIKVREAVVFCFAVAAMDVEAFARDQHPCKQEKQASFKCLDDNHYDKTKCQEQFDAYNACRKRWMEARAVLKRKQKEI</sequence>
<dbReference type="KEGG" id="sre:PTSG_03654"/>
<keyword evidence="6" id="KW-1185">Reference proteome</keyword>
<dbReference type="InParanoid" id="F2U677"/>
<proteinExistence type="predicted"/>
<dbReference type="SUPFAM" id="SSF47072">
    <property type="entry name" value="Cysteine alpha-hairpin motif"/>
    <property type="match status" value="1"/>
</dbReference>
<dbReference type="PANTHER" id="PTHR46811">
    <property type="entry name" value="COILED-COIL-HELIX-COILED-COIL-HELIX DOMAIN-CONTAINING PROTEIN 7"/>
    <property type="match status" value="1"/>
</dbReference>
<dbReference type="GeneID" id="16075964"/>
<dbReference type="RefSeq" id="XP_004995382.1">
    <property type="nucleotide sequence ID" value="XM_004995325.1"/>
</dbReference>
<organism evidence="6">
    <name type="scientific">Salpingoeca rosetta (strain ATCC 50818 / BSB-021)</name>
    <dbReference type="NCBI Taxonomy" id="946362"/>
    <lineage>
        <taxon>Eukaryota</taxon>
        <taxon>Choanoflagellata</taxon>
        <taxon>Craspedida</taxon>
        <taxon>Salpingoecidae</taxon>
        <taxon>Salpingoeca</taxon>
    </lineage>
</organism>
<dbReference type="InterPro" id="IPR010625">
    <property type="entry name" value="CHCH"/>
</dbReference>
<reference evidence="5" key="1">
    <citation type="submission" date="2009-08" db="EMBL/GenBank/DDBJ databases">
        <title>Annotation of Salpingoeca rosetta.</title>
        <authorList>
            <consortium name="The Broad Institute Genome Sequencing Platform"/>
            <person name="Russ C."/>
            <person name="Cuomo C."/>
            <person name="Burger G."/>
            <person name="Gray M.W."/>
            <person name="Holland P.W.H."/>
            <person name="King N."/>
            <person name="Lang F.B.F."/>
            <person name="Roger A.J."/>
            <person name="Ruiz-Trillo I."/>
            <person name="Young S.K."/>
            <person name="Zeng Q."/>
            <person name="Gargeya S."/>
            <person name="Alvarado L."/>
            <person name="Berlin A."/>
            <person name="Chapman S.B."/>
            <person name="Chen Z."/>
            <person name="Freedman E."/>
            <person name="Gellesch M."/>
            <person name="Goldberg J."/>
            <person name="Griggs A."/>
            <person name="Gujja S."/>
            <person name="Heilman E."/>
            <person name="Heiman D."/>
            <person name="Howarth C."/>
            <person name="Mehta T."/>
            <person name="Neiman D."/>
            <person name="Pearson M."/>
            <person name="Roberts A."/>
            <person name="Saif S."/>
            <person name="Shea T."/>
            <person name="Shenoy N."/>
            <person name="Sisk P."/>
            <person name="Stolte C."/>
            <person name="Sykes S."/>
            <person name="White J."/>
            <person name="Yandava C."/>
            <person name="Haas B."/>
            <person name="Nusbaum C."/>
            <person name="Birren B."/>
        </authorList>
    </citation>
    <scope>NUCLEOTIDE SEQUENCE [LARGE SCALE GENOMIC DNA]</scope>
    <source>
        <strain evidence="5">ATCC 50818</strain>
    </source>
</reference>
<dbReference type="EMBL" id="GL832962">
    <property type="protein sequence ID" value="EGD83018.1"/>
    <property type="molecule type" value="Genomic_DNA"/>
</dbReference>
<name>F2U677_SALR5</name>
<protein>
    <recommendedName>
        <fullName evidence="4">CHCH domain-containing protein</fullName>
    </recommendedName>
</protein>
<evidence type="ECO:0000313" key="5">
    <source>
        <dbReference type="EMBL" id="EGD83018.1"/>
    </source>
</evidence>
<evidence type="ECO:0000259" key="4">
    <source>
        <dbReference type="Pfam" id="PF06747"/>
    </source>
</evidence>
<dbReference type="OrthoDB" id="9971592at2759"/>
<evidence type="ECO:0000256" key="3">
    <source>
        <dbReference type="ARBA" id="ARBA00023157"/>
    </source>
</evidence>
<keyword evidence="3" id="KW-1015">Disulfide bond</keyword>
<gene>
    <name evidence="5" type="ORF">PTSG_03654</name>
</gene>
<dbReference type="Gene3D" id="1.10.287.1130">
    <property type="entry name" value="CytochromE C oxidase copper chaperone"/>
    <property type="match status" value="1"/>
</dbReference>
<dbReference type="GO" id="GO:0005758">
    <property type="term" value="C:mitochondrial intermembrane space"/>
    <property type="evidence" value="ECO:0007669"/>
    <property type="project" value="UniProtKB-SubCell"/>
</dbReference>
<evidence type="ECO:0000256" key="2">
    <source>
        <dbReference type="ARBA" id="ARBA00023128"/>
    </source>
</evidence>
<dbReference type="InterPro" id="IPR009069">
    <property type="entry name" value="Cys_alpha_HP_mot_SF"/>
</dbReference>
<dbReference type="STRING" id="946362.F2U677"/>
<keyword evidence="2" id="KW-0496">Mitochondrion</keyword>
<dbReference type="Proteomes" id="UP000007799">
    <property type="component" value="Unassembled WGS sequence"/>
</dbReference>
<feature type="domain" description="CHCH" evidence="4">
    <location>
        <begin position="60"/>
        <end position="94"/>
    </location>
</feature>
<dbReference type="InterPro" id="IPR051040">
    <property type="entry name" value="COX23"/>
</dbReference>
<dbReference type="Pfam" id="PF06747">
    <property type="entry name" value="CHCH"/>
    <property type="match status" value="1"/>
</dbReference>
<evidence type="ECO:0000313" key="6">
    <source>
        <dbReference type="Proteomes" id="UP000007799"/>
    </source>
</evidence>
<evidence type="ECO:0000256" key="1">
    <source>
        <dbReference type="ARBA" id="ARBA00004569"/>
    </source>
</evidence>
<dbReference type="PROSITE" id="PS51808">
    <property type="entry name" value="CHCH"/>
    <property type="match status" value="1"/>
</dbReference>
<comment type="subcellular location">
    <subcellularLocation>
        <location evidence="1">Mitochondrion intermembrane space</location>
    </subcellularLocation>
</comment>